<dbReference type="InterPro" id="IPR007048">
    <property type="entry name" value="IraD/Gp25-like"/>
</dbReference>
<reference evidence="3" key="1">
    <citation type="journal article" date="2019" name="Int. J. Syst. Evol. Microbiol.">
        <title>The Global Catalogue of Microorganisms (GCM) 10K type strain sequencing project: providing services to taxonomists for standard genome sequencing and annotation.</title>
        <authorList>
            <consortium name="The Broad Institute Genomics Platform"/>
            <consortium name="The Broad Institute Genome Sequencing Center for Infectious Disease"/>
            <person name="Wu L."/>
            <person name="Ma J."/>
        </authorList>
    </citation>
    <scope>NUCLEOTIDE SEQUENCE [LARGE SCALE GENOMIC DNA]</scope>
    <source>
        <strain evidence="3">CCUG 56401</strain>
    </source>
</reference>
<protein>
    <submittedName>
        <fullName evidence="2">GPW/gp25 family protein</fullName>
    </submittedName>
</protein>
<evidence type="ECO:0000313" key="2">
    <source>
        <dbReference type="EMBL" id="MFD0920111.1"/>
    </source>
</evidence>
<proteinExistence type="predicted"/>
<dbReference type="EMBL" id="JBHTIW010000005">
    <property type="protein sequence ID" value="MFD0920111.1"/>
    <property type="molecule type" value="Genomic_DNA"/>
</dbReference>
<evidence type="ECO:0000259" key="1">
    <source>
        <dbReference type="Pfam" id="PF04965"/>
    </source>
</evidence>
<feature type="domain" description="IraD/Gp25-like" evidence="1">
    <location>
        <begin position="26"/>
        <end position="114"/>
    </location>
</feature>
<evidence type="ECO:0000313" key="3">
    <source>
        <dbReference type="Proteomes" id="UP001597018"/>
    </source>
</evidence>
<keyword evidence="3" id="KW-1185">Reference proteome</keyword>
<dbReference type="SUPFAM" id="SSF160719">
    <property type="entry name" value="gpW/gp25-like"/>
    <property type="match status" value="1"/>
</dbReference>
<dbReference type="Proteomes" id="UP001597018">
    <property type="component" value="Unassembled WGS sequence"/>
</dbReference>
<dbReference type="Gene3D" id="3.10.450.40">
    <property type="match status" value="1"/>
</dbReference>
<dbReference type="RefSeq" id="WP_263247396.1">
    <property type="nucleotide sequence ID" value="NZ_BAABLT010000020.1"/>
</dbReference>
<comment type="caution">
    <text evidence="2">The sequence shown here is derived from an EMBL/GenBank/DDBJ whole genome shotgun (WGS) entry which is preliminary data.</text>
</comment>
<gene>
    <name evidence="2" type="ORF">ACFQ16_10195</name>
</gene>
<sequence length="129" mass="14343">MDPELLGRGISFPVQLGVHGWGQSAGLRKVEESIRIILGTQIGERVMRPDFGSELRSLAFAPNDGSTADLARYHVEEALGRWEPRIDVLDVSVTNDGPQAALLIDITFRLRATQDVHHLVHEFPLERPP</sequence>
<organism evidence="2 3">
    <name type="scientific">Saccharopolyspora rosea</name>
    <dbReference type="NCBI Taxonomy" id="524884"/>
    <lineage>
        <taxon>Bacteria</taxon>
        <taxon>Bacillati</taxon>
        <taxon>Actinomycetota</taxon>
        <taxon>Actinomycetes</taxon>
        <taxon>Pseudonocardiales</taxon>
        <taxon>Pseudonocardiaceae</taxon>
        <taxon>Saccharopolyspora</taxon>
    </lineage>
</organism>
<name>A0ABW3FTR2_9PSEU</name>
<dbReference type="Pfam" id="PF04965">
    <property type="entry name" value="GPW_gp25"/>
    <property type="match status" value="1"/>
</dbReference>
<accession>A0ABW3FTR2</accession>